<organism evidence="2 3">
    <name type="scientific">Bifidobacterium psychraerophilum</name>
    <dbReference type="NCBI Taxonomy" id="218140"/>
    <lineage>
        <taxon>Bacteria</taxon>
        <taxon>Bacillati</taxon>
        <taxon>Actinomycetota</taxon>
        <taxon>Actinomycetes</taxon>
        <taxon>Bifidobacteriales</taxon>
        <taxon>Bifidobacteriaceae</taxon>
        <taxon>Bifidobacterium</taxon>
    </lineage>
</organism>
<evidence type="ECO:0000313" key="3">
    <source>
        <dbReference type="Proteomes" id="UP000029050"/>
    </source>
</evidence>
<proteinExistence type="inferred from homology"/>
<dbReference type="InterPro" id="IPR015946">
    <property type="entry name" value="KH_dom-like_a/b"/>
</dbReference>
<dbReference type="GeneID" id="98300422"/>
<name>A0A087CGG4_9BIFI</name>
<dbReference type="Pfam" id="PF02566">
    <property type="entry name" value="OsmC"/>
    <property type="match status" value="1"/>
</dbReference>
<dbReference type="InterPro" id="IPR036102">
    <property type="entry name" value="OsmC/Ohrsf"/>
</dbReference>
<gene>
    <name evidence="2" type="ORF">BPSY_1215</name>
</gene>
<dbReference type="PANTHER" id="PTHR33797:SF2">
    <property type="entry name" value="ORGANIC HYDROPEROXIDE RESISTANCE PROTEIN-LIKE"/>
    <property type="match status" value="1"/>
</dbReference>
<comment type="caution">
    <text evidence="2">The sequence shown here is derived from an EMBL/GenBank/DDBJ whole genome shotgun (WGS) entry which is preliminary data.</text>
</comment>
<evidence type="ECO:0000256" key="1">
    <source>
        <dbReference type="ARBA" id="ARBA00007378"/>
    </source>
</evidence>
<dbReference type="eggNOG" id="COG1764">
    <property type="taxonomic scope" value="Bacteria"/>
</dbReference>
<dbReference type="AlphaFoldDB" id="A0A087CGG4"/>
<dbReference type="Gene3D" id="3.30.300.20">
    <property type="match status" value="1"/>
</dbReference>
<dbReference type="Proteomes" id="UP000029050">
    <property type="component" value="Unassembled WGS sequence"/>
</dbReference>
<dbReference type="EMBL" id="JGZI01000009">
    <property type="protein sequence ID" value="KFI82364.1"/>
    <property type="molecule type" value="Genomic_DNA"/>
</dbReference>
<dbReference type="STRING" id="218140.BPSY_1215"/>
<dbReference type="NCBIfam" id="TIGR03561">
    <property type="entry name" value="organ_hyd_perox"/>
    <property type="match status" value="1"/>
</dbReference>
<comment type="similarity">
    <text evidence="1">Belongs to the OsmC/Ohr family.</text>
</comment>
<dbReference type="InterPro" id="IPR019953">
    <property type="entry name" value="OHR"/>
</dbReference>
<dbReference type="Gene3D" id="2.20.25.10">
    <property type="match status" value="1"/>
</dbReference>
<dbReference type="RefSeq" id="WP_033498283.1">
    <property type="nucleotide sequence ID" value="NZ_BAABVZ010000006.1"/>
</dbReference>
<keyword evidence="3" id="KW-1185">Reference proteome</keyword>
<protein>
    <submittedName>
        <fullName evidence="2">OsmC-like protein</fullName>
    </submittedName>
</protein>
<dbReference type="InterPro" id="IPR003718">
    <property type="entry name" value="OsmC/Ohr_fam"/>
</dbReference>
<dbReference type="PANTHER" id="PTHR33797">
    <property type="entry name" value="ORGANIC HYDROPEROXIDE RESISTANCE PROTEIN-LIKE"/>
    <property type="match status" value="1"/>
</dbReference>
<reference evidence="2 3" key="1">
    <citation type="submission" date="2014-03" db="EMBL/GenBank/DDBJ databases">
        <title>Genomics of Bifidobacteria.</title>
        <authorList>
            <person name="Ventura M."/>
            <person name="Milani C."/>
            <person name="Lugli G.A."/>
        </authorList>
    </citation>
    <scope>NUCLEOTIDE SEQUENCE [LARGE SCALE GENOMIC DNA]</scope>
    <source>
        <strain evidence="2 3">LMG 21775</strain>
    </source>
</reference>
<evidence type="ECO:0000313" key="2">
    <source>
        <dbReference type="EMBL" id="KFI82364.1"/>
    </source>
</evidence>
<dbReference type="GO" id="GO:0006979">
    <property type="term" value="P:response to oxidative stress"/>
    <property type="evidence" value="ECO:0007669"/>
    <property type="project" value="InterPro"/>
</dbReference>
<accession>A0A087CGG4</accession>
<dbReference type="SUPFAM" id="SSF82784">
    <property type="entry name" value="OsmC-like"/>
    <property type="match status" value="1"/>
</dbReference>
<sequence>MSEYKGNEPSEIAYTAVANVTGGRNGHAVSHEPDLELDLDTPVAMGGKGNGTNPEQLFAIGWGACFQGALGLAGKELRIAGSKLAKSKVRTHVSIGPEGESFGIKAKIEVFVPDVDEETVAKLVDRTQELCPYSKATAGNVPTEVVVVDADPFE</sequence>
<dbReference type="OrthoDB" id="9797508at2"/>